<feature type="compositionally biased region" description="Acidic residues" evidence="7">
    <location>
        <begin position="27"/>
        <end position="37"/>
    </location>
</feature>
<feature type="domain" description="Guanylate cyclase" evidence="9">
    <location>
        <begin position="574"/>
        <end position="708"/>
    </location>
</feature>
<dbReference type="PANTHER" id="PTHR11920">
    <property type="entry name" value="GUANYLYL CYCLASE"/>
    <property type="match status" value="1"/>
</dbReference>
<dbReference type="PROSITE" id="PS50125">
    <property type="entry name" value="GUANYLATE_CYCLASE_2"/>
    <property type="match status" value="1"/>
</dbReference>
<dbReference type="GO" id="GO:0005886">
    <property type="term" value="C:plasma membrane"/>
    <property type="evidence" value="ECO:0007669"/>
    <property type="project" value="TreeGrafter"/>
</dbReference>
<keyword evidence="6" id="KW-0456">Lyase</keyword>
<dbReference type="Gene3D" id="1.10.1300.10">
    <property type="entry name" value="3'5'-cyclic nucleotide phosphodiesterase, catalytic domain"/>
    <property type="match status" value="1"/>
</dbReference>
<keyword evidence="4 8" id="KW-1133">Transmembrane helix</keyword>
<dbReference type="GO" id="GO:0004016">
    <property type="term" value="F:adenylate cyclase activity"/>
    <property type="evidence" value="ECO:0007669"/>
    <property type="project" value="TreeGrafter"/>
</dbReference>
<dbReference type="SMART" id="SM00044">
    <property type="entry name" value="CYCc"/>
    <property type="match status" value="1"/>
</dbReference>
<dbReference type="InterPro" id="IPR003607">
    <property type="entry name" value="HD/PDEase_dom"/>
</dbReference>
<dbReference type="EMBL" id="CAICTM010000221">
    <property type="protein sequence ID" value="CAB9505204.1"/>
    <property type="molecule type" value="Genomic_DNA"/>
</dbReference>
<evidence type="ECO:0000256" key="4">
    <source>
        <dbReference type="ARBA" id="ARBA00022989"/>
    </source>
</evidence>
<dbReference type="Proteomes" id="UP001153069">
    <property type="component" value="Unassembled WGS sequence"/>
</dbReference>
<dbReference type="AlphaFoldDB" id="A0A9N8DSN2"/>
<feature type="region of interest" description="Disordered" evidence="7">
    <location>
        <begin position="27"/>
        <end position="59"/>
    </location>
</feature>
<evidence type="ECO:0000256" key="7">
    <source>
        <dbReference type="SAM" id="MobiDB-lite"/>
    </source>
</evidence>
<dbReference type="PANTHER" id="PTHR11920:SF335">
    <property type="entry name" value="GUANYLATE CYCLASE"/>
    <property type="match status" value="1"/>
</dbReference>
<gene>
    <name evidence="11" type="ORF">SEMRO_222_G091250.1</name>
</gene>
<keyword evidence="12" id="KW-1185">Reference proteome</keyword>
<dbReference type="Pfam" id="PF00233">
    <property type="entry name" value="PDEase_I"/>
    <property type="match status" value="1"/>
</dbReference>
<comment type="subcellular location">
    <subcellularLocation>
        <location evidence="1">Membrane</location>
    </subcellularLocation>
</comment>
<feature type="region of interest" description="Disordered" evidence="7">
    <location>
        <begin position="510"/>
        <end position="534"/>
    </location>
</feature>
<sequence>MKSLLKKKQSPAVDQVMKPVLEESAEYDDEAFEDEMDSGGPSSTGVSPQEEEESSDTFELAKKESSMIRYSKVMVCVVIVVVTATMALLTYQLVQKQEDDDYHTTFYAIAEEVKEYSQLKAKYVIDNMESLCVHITSTAAASNQEWPFVTIPDFQVKGMLSNEDTGAHTTSINPLVFPGQLENWSAYSAAHADAWMQSAHRYDSIAHPELYVMEHHDTEDTHDQSLRWNITGITPYVWTTNEGEKGDADHVRMPVEENIVYSPIWQRAPASDYHPLVNYDLHSDPNFERFINGMLAVDHPVISPVVDAAYLDSNYEHRFDPKEQAEPHSYLLEPIYDNLTHNRTIVAVLASFLRWGSFFTDVLPSSQQGIYVVLESTCDQEFTYEIFGHKAVFMGNGDNHEKRLDKDHLEVTFEFSPETALEKDSIHKFCHYYAHIFPSEQWRSQFFTSRPYAYASGVVLCFVVTTIVFMMYDCLVQNRQKKVMKSAKRTNAIVNSLFPANVRDRLLEGIENDSKKGDDKDDEGNPKSRVSWSDPSMAFMQQQRNSDMANKAPACSSEAIFGSKPIADLFPATTIMFGDMVGFTAWSSVRDPSQVFSLLETVYHSFDTIAKRRRVFKVETVGDCYVAVCGLPLPRKEHAVVMAKFASDCLHKMKRLVQQLETSLGPDTAELNMRIGLHSGPVTAGVLRGDKGRFQLFGDTMNTASRLESTGSAGRIHISRDTAEILVANGKEKWITQREDEVFAKGKGTLQTYWVRINEDSSGTGGTGTYSNSNVTSVSSGASDTKNAVVDLVLGPKEGSPTATSGTALDMLPKKQQRLVSWNVEILAKILRQIMARRASLENPKEISKKASKKITELNGTVLDEVADVLALPQFDAKTYQNHVDPSSIMIPETVMKQLTDMVSRVAALYQDNPFHSFEHASHVTMSVVKLLSRIVNPIEVSTREGTNDQIASELHDHTFGITSDPLTQFACIISALIHDADHPGVPNSTLVKEEHPLASKYKNKSVAEQNSVDLAWEIIMSQEYKDLQTCICGTKDEMTRFRSIIVNVVMATDIIDKDLGAQRKARWEKAFAEDCEEKARDPLAINRKATIVLEHLMQASDVSHTMQHWVVFRKWNERLFNEMYQAFVDGRSDRDPSKGWYQGELGFFDYYIIPLAKKLETCGVFGVSSHEYLSYAQANRREWEAKGEQLVKDYLWRFHNSKKALDGSVKSASIRKKLPDSLHKAPEVVSVPSAEQQGFDLSNQFDLLDDAPEQHEEEPTVLVGLDGSEKLNNELWC</sequence>
<feature type="domain" description="PDEase" evidence="10">
    <location>
        <begin position="823"/>
        <end position="1055"/>
    </location>
</feature>
<name>A0A9N8DSN2_9STRA</name>
<evidence type="ECO:0000313" key="12">
    <source>
        <dbReference type="Proteomes" id="UP001153069"/>
    </source>
</evidence>
<dbReference type="InterPro" id="IPR050401">
    <property type="entry name" value="Cyclic_nucleotide_synthase"/>
</dbReference>
<dbReference type="GO" id="GO:0004383">
    <property type="term" value="F:guanylate cyclase activity"/>
    <property type="evidence" value="ECO:0007669"/>
    <property type="project" value="TreeGrafter"/>
</dbReference>
<dbReference type="GO" id="GO:0007168">
    <property type="term" value="P:receptor guanylyl cyclase signaling pathway"/>
    <property type="evidence" value="ECO:0007669"/>
    <property type="project" value="TreeGrafter"/>
</dbReference>
<reference evidence="11" key="1">
    <citation type="submission" date="2020-06" db="EMBL/GenBank/DDBJ databases">
        <authorList>
            <consortium name="Plant Systems Biology data submission"/>
        </authorList>
    </citation>
    <scope>NUCLEOTIDE SEQUENCE</scope>
    <source>
        <strain evidence="11">D6</strain>
    </source>
</reference>
<evidence type="ECO:0000256" key="8">
    <source>
        <dbReference type="SAM" id="Phobius"/>
    </source>
</evidence>
<evidence type="ECO:0000259" key="10">
    <source>
        <dbReference type="PROSITE" id="PS51845"/>
    </source>
</evidence>
<accession>A0A9N8DSN2</accession>
<keyword evidence="3" id="KW-0547">Nucleotide-binding</keyword>
<dbReference type="SMART" id="SM00471">
    <property type="entry name" value="HDc"/>
    <property type="match status" value="1"/>
</dbReference>
<dbReference type="GO" id="GO:0004114">
    <property type="term" value="F:3',5'-cyclic-nucleotide phosphodiesterase activity"/>
    <property type="evidence" value="ECO:0007669"/>
    <property type="project" value="InterPro"/>
</dbReference>
<dbReference type="GO" id="GO:0035556">
    <property type="term" value="P:intracellular signal transduction"/>
    <property type="evidence" value="ECO:0007669"/>
    <property type="project" value="InterPro"/>
</dbReference>
<feature type="transmembrane region" description="Helical" evidence="8">
    <location>
        <begin position="73"/>
        <end position="94"/>
    </location>
</feature>
<dbReference type="CDD" id="cd07302">
    <property type="entry name" value="CHD"/>
    <property type="match status" value="1"/>
</dbReference>
<dbReference type="SUPFAM" id="SSF109604">
    <property type="entry name" value="HD-domain/PDEase-like"/>
    <property type="match status" value="1"/>
</dbReference>
<comment type="caution">
    <text evidence="11">The sequence shown here is derived from an EMBL/GenBank/DDBJ whole genome shotgun (WGS) entry which is preliminary data.</text>
</comment>
<keyword evidence="11" id="KW-0675">Receptor</keyword>
<dbReference type="InterPro" id="IPR002073">
    <property type="entry name" value="PDEase_catalytic_dom"/>
</dbReference>
<dbReference type="InterPro" id="IPR001054">
    <property type="entry name" value="A/G_cyclase"/>
</dbReference>
<evidence type="ECO:0000259" key="9">
    <source>
        <dbReference type="PROSITE" id="PS50125"/>
    </source>
</evidence>
<proteinExistence type="predicted"/>
<protein>
    <submittedName>
        <fullName evidence="11">Receptor-type guanylate cyclase gcy</fullName>
    </submittedName>
</protein>
<dbReference type="Pfam" id="PF00211">
    <property type="entry name" value="Guanylate_cyc"/>
    <property type="match status" value="1"/>
</dbReference>
<dbReference type="InterPro" id="IPR029787">
    <property type="entry name" value="Nucleotide_cyclase"/>
</dbReference>
<dbReference type="InterPro" id="IPR036971">
    <property type="entry name" value="PDEase_catalytic_dom_sf"/>
</dbReference>
<dbReference type="PROSITE" id="PS51845">
    <property type="entry name" value="PDEASE_I_2"/>
    <property type="match status" value="1"/>
</dbReference>
<evidence type="ECO:0000256" key="3">
    <source>
        <dbReference type="ARBA" id="ARBA00022741"/>
    </source>
</evidence>
<feature type="region of interest" description="Disordered" evidence="7">
    <location>
        <begin position="1"/>
        <end position="20"/>
    </location>
</feature>
<dbReference type="Gene3D" id="3.30.70.1230">
    <property type="entry name" value="Nucleotide cyclase"/>
    <property type="match status" value="1"/>
</dbReference>
<evidence type="ECO:0000256" key="6">
    <source>
        <dbReference type="ARBA" id="ARBA00023239"/>
    </source>
</evidence>
<keyword evidence="5 8" id="KW-0472">Membrane</keyword>
<organism evidence="11 12">
    <name type="scientific">Seminavis robusta</name>
    <dbReference type="NCBI Taxonomy" id="568900"/>
    <lineage>
        <taxon>Eukaryota</taxon>
        <taxon>Sar</taxon>
        <taxon>Stramenopiles</taxon>
        <taxon>Ochrophyta</taxon>
        <taxon>Bacillariophyta</taxon>
        <taxon>Bacillariophyceae</taxon>
        <taxon>Bacillariophycidae</taxon>
        <taxon>Naviculales</taxon>
        <taxon>Naviculaceae</taxon>
        <taxon>Seminavis</taxon>
    </lineage>
</organism>
<feature type="compositionally biased region" description="Basic and acidic residues" evidence="7">
    <location>
        <begin position="510"/>
        <end position="526"/>
    </location>
</feature>
<keyword evidence="2 8" id="KW-0812">Transmembrane</keyword>
<evidence type="ECO:0000256" key="5">
    <source>
        <dbReference type="ARBA" id="ARBA00023136"/>
    </source>
</evidence>
<evidence type="ECO:0000256" key="2">
    <source>
        <dbReference type="ARBA" id="ARBA00022692"/>
    </source>
</evidence>
<dbReference type="GO" id="GO:0001653">
    <property type="term" value="F:peptide receptor activity"/>
    <property type="evidence" value="ECO:0007669"/>
    <property type="project" value="TreeGrafter"/>
</dbReference>
<dbReference type="GO" id="GO:0000166">
    <property type="term" value="F:nucleotide binding"/>
    <property type="evidence" value="ECO:0007669"/>
    <property type="project" value="UniProtKB-KW"/>
</dbReference>
<evidence type="ECO:0000313" key="11">
    <source>
        <dbReference type="EMBL" id="CAB9505204.1"/>
    </source>
</evidence>
<dbReference type="SUPFAM" id="SSF55073">
    <property type="entry name" value="Nucleotide cyclase"/>
    <property type="match status" value="1"/>
</dbReference>
<evidence type="ECO:0000256" key="1">
    <source>
        <dbReference type="ARBA" id="ARBA00004370"/>
    </source>
</evidence>